<dbReference type="GO" id="GO:0005737">
    <property type="term" value="C:cytoplasm"/>
    <property type="evidence" value="ECO:0007669"/>
    <property type="project" value="TreeGrafter"/>
</dbReference>
<dbReference type="GO" id="GO:0004132">
    <property type="term" value="F:dCMP deaminase activity"/>
    <property type="evidence" value="ECO:0007669"/>
    <property type="project" value="TreeGrafter"/>
</dbReference>
<protein>
    <recommendedName>
        <fullName evidence="5">CMP/dCMP-type deaminase domain-containing protein</fullName>
    </recommendedName>
</protein>
<organism evidence="6 7">
    <name type="scientific">Candidatus Staskawiczbacteria bacterium CG10_big_fil_rev_8_21_14_0_10_38_10</name>
    <dbReference type="NCBI Taxonomy" id="1974891"/>
    <lineage>
        <taxon>Bacteria</taxon>
        <taxon>Candidatus Staskawicziibacteriota</taxon>
    </lineage>
</organism>
<reference evidence="7" key="1">
    <citation type="submission" date="2017-09" db="EMBL/GenBank/DDBJ databases">
        <title>Depth-based differentiation of microbial function through sediment-hosted aquifers and enrichment of novel symbionts in the deep terrestrial subsurface.</title>
        <authorList>
            <person name="Probst A.J."/>
            <person name="Ladd B."/>
            <person name="Jarett J.K."/>
            <person name="Geller-Mcgrath D.E."/>
            <person name="Sieber C.M.K."/>
            <person name="Emerson J.B."/>
            <person name="Anantharaman K."/>
            <person name="Thomas B.C."/>
            <person name="Malmstrom R."/>
            <person name="Stieglmeier M."/>
            <person name="Klingl A."/>
            <person name="Woyke T."/>
            <person name="Ryan C.M."/>
            <person name="Banfield J.F."/>
        </authorList>
    </citation>
    <scope>NUCLEOTIDE SEQUENCE [LARGE SCALE GENOMIC DNA]</scope>
</reference>
<dbReference type="EMBL" id="PFEN01000044">
    <property type="protein sequence ID" value="PJE69404.1"/>
    <property type="molecule type" value="Genomic_DNA"/>
</dbReference>
<sequence length="300" mass="34344">MADLQRHKNILIIGEFPVIHKGYINFFNKIRDDIKSGKLQKTHFYLGFLDNRIIEKMTKLEPDIRKIPLNEAKNIIKVFLPIKKIFLLDIKNFSKIILDEINADKIIILKGEKSEDFGNLFLSGKKYKKRIQYYDIRLRWQNTKVVQFKGKKSLLNKKELLTHQKFLNGARKEAENSKCWWRQVGAVLVKNNRIILRSFNKMMPFDDECYKIGCVRDGISPGKSPEICSVAHAEAGIIAAAALKGVSLKNTTLYVTHFPCSACAKLVALAGIKKLVYSKGSAFFDGERVLKKQGIEIIKI</sequence>
<evidence type="ECO:0000259" key="5">
    <source>
        <dbReference type="PROSITE" id="PS51747"/>
    </source>
</evidence>
<evidence type="ECO:0000256" key="3">
    <source>
        <dbReference type="ARBA" id="ARBA00022801"/>
    </source>
</evidence>
<dbReference type="PANTHER" id="PTHR11086:SF18">
    <property type="entry name" value="DEOXYCYTIDYLATE DEAMINASE"/>
    <property type="match status" value="1"/>
</dbReference>
<keyword evidence="3" id="KW-0378">Hydrolase</keyword>
<evidence type="ECO:0000313" key="7">
    <source>
        <dbReference type="Proteomes" id="UP000236946"/>
    </source>
</evidence>
<dbReference type="Gene3D" id="3.40.140.10">
    <property type="entry name" value="Cytidine Deaminase, domain 2"/>
    <property type="match status" value="1"/>
</dbReference>
<dbReference type="InterPro" id="IPR016192">
    <property type="entry name" value="APOBEC/CMP_deaminase_Zn-bd"/>
</dbReference>
<dbReference type="GO" id="GO:0008270">
    <property type="term" value="F:zinc ion binding"/>
    <property type="evidence" value="ECO:0007669"/>
    <property type="project" value="InterPro"/>
</dbReference>
<dbReference type="Pfam" id="PF00383">
    <property type="entry name" value="dCMP_cyt_deam_1"/>
    <property type="match status" value="1"/>
</dbReference>
<dbReference type="InterPro" id="IPR002125">
    <property type="entry name" value="CMP_dCMP_dom"/>
</dbReference>
<dbReference type="PROSITE" id="PS00903">
    <property type="entry name" value="CYT_DCMP_DEAMINASES_1"/>
    <property type="match status" value="1"/>
</dbReference>
<dbReference type="InterPro" id="IPR016193">
    <property type="entry name" value="Cytidine_deaminase-like"/>
</dbReference>
<evidence type="ECO:0000256" key="1">
    <source>
        <dbReference type="ARBA" id="ARBA00006576"/>
    </source>
</evidence>
<name>A0A2H9T116_9BACT</name>
<dbReference type="PANTHER" id="PTHR11086">
    <property type="entry name" value="DEOXYCYTIDYLATE DEAMINASE-RELATED"/>
    <property type="match status" value="1"/>
</dbReference>
<proteinExistence type="inferred from homology"/>
<keyword evidence="4" id="KW-0862">Zinc</keyword>
<evidence type="ECO:0000313" key="6">
    <source>
        <dbReference type="EMBL" id="PJE69404.1"/>
    </source>
</evidence>
<accession>A0A2H9T116</accession>
<dbReference type="PROSITE" id="PS51747">
    <property type="entry name" value="CYT_DCMP_DEAMINASES_2"/>
    <property type="match status" value="1"/>
</dbReference>
<dbReference type="AlphaFoldDB" id="A0A2H9T116"/>
<comment type="similarity">
    <text evidence="1">Belongs to the cytidine and deoxycytidylate deaminase family.</text>
</comment>
<gene>
    <name evidence="6" type="ORF">COU98_02305</name>
</gene>
<comment type="caution">
    <text evidence="6">The sequence shown here is derived from an EMBL/GenBank/DDBJ whole genome shotgun (WGS) entry which is preliminary data.</text>
</comment>
<dbReference type="InterPro" id="IPR015517">
    <property type="entry name" value="dCMP_deaminase-rel"/>
</dbReference>
<dbReference type="Proteomes" id="UP000236946">
    <property type="component" value="Unassembled WGS sequence"/>
</dbReference>
<feature type="domain" description="CMP/dCMP-type deaminase" evidence="5">
    <location>
        <begin position="161"/>
        <end position="297"/>
    </location>
</feature>
<dbReference type="SUPFAM" id="SSF53927">
    <property type="entry name" value="Cytidine deaminase-like"/>
    <property type="match status" value="1"/>
</dbReference>
<keyword evidence="2" id="KW-0479">Metal-binding</keyword>
<evidence type="ECO:0000256" key="4">
    <source>
        <dbReference type="ARBA" id="ARBA00022833"/>
    </source>
</evidence>
<evidence type="ECO:0000256" key="2">
    <source>
        <dbReference type="ARBA" id="ARBA00022723"/>
    </source>
</evidence>